<dbReference type="EMBL" id="BMZG01000006">
    <property type="protein sequence ID" value="GHA73409.1"/>
    <property type="molecule type" value="Genomic_DNA"/>
</dbReference>
<dbReference type="NCBIfam" id="TIGR04409">
    <property type="entry name" value="LptC_YrbK"/>
    <property type="match status" value="1"/>
</dbReference>
<keyword evidence="1" id="KW-0472">Membrane</keyword>
<keyword evidence="3" id="KW-1185">Reference proteome</keyword>
<dbReference type="Gene3D" id="2.60.450.10">
    <property type="entry name" value="Lipopolysaccharide (LPS) transport protein A like domain"/>
    <property type="match status" value="1"/>
</dbReference>
<comment type="caution">
    <text evidence="2">The sequence shown here is derived from an EMBL/GenBank/DDBJ whole genome shotgun (WGS) entry which is preliminary data.</text>
</comment>
<dbReference type="RefSeq" id="WP_189493137.1">
    <property type="nucleotide sequence ID" value="NZ_BMZG01000006.1"/>
</dbReference>
<evidence type="ECO:0000313" key="2">
    <source>
        <dbReference type="EMBL" id="GHA73409.1"/>
    </source>
</evidence>
<dbReference type="GO" id="GO:0015221">
    <property type="term" value="F:lipopolysaccharide transmembrane transporter activity"/>
    <property type="evidence" value="ECO:0007669"/>
    <property type="project" value="InterPro"/>
</dbReference>
<keyword evidence="1" id="KW-1133">Transmembrane helix</keyword>
<proteinExistence type="predicted"/>
<protein>
    <recommendedName>
        <fullName evidence="4">LPS export ABC transporter periplasmic protein LptC</fullName>
    </recommendedName>
</protein>
<dbReference type="Proteomes" id="UP000614287">
    <property type="component" value="Unassembled WGS sequence"/>
</dbReference>
<dbReference type="Pfam" id="PF06835">
    <property type="entry name" value="LptC"/>
    <property type="match status" value="1"/>
</dbReference>
<dbReference type="InterPro" id="IPR026265">
    <property type="entry name" value="LptC"/>
</dbReference>
<sequence length="209" mass="22723">MNQQPSKLRYWLRFHLPNLIYLLLLVAVAGASYWLVQSNSDTATTSDNKNSELINAFASGLEVSRTGKNGKIAYLVTAKEVLHYGTDNATVKNITVVATPKDGSPVVTATANDGVWNDKDHIVQLTGQVNIQREAAADSAAMSLVTEAINVDLYNDLASTDLPFEYKNGTNIVTGTSFAYDYGLRNLKMGGQPNTRIKAILTNEVKPAK</sequence>
<evidence type="ECO:0000256" key="1">
    <source>
        <dbReference type="SAM" id="Phobius"/>
    </source>
</evidence>
<keyword evidence="1" id="KW-0812">Transmembrane</keyword>
<reference evidence="2" key="2">
    <citation type="submission" date="2020-09" db="EMBL/GenBank/DDBJ databases">
        <authorList>
            <person name="Sun Q."/>
            <person name="Kim S."/>
        </authorList>
    </citation>
    <scope>NUCLEOTIDE SEQUENCE</scope>
    <source>
        <strain evidence="2">KCTC 32501</strain>
    </source>
</reference>
<dbReference type="InterPro" id="IPR010664">
    <property type="entry name" value="LipoPS_assembly_LptC-rel"/>
</dbReference>
<dbReference type="AlphaFoldDB" id="A0A8J3CLE6"/>
<reference evidence="2" key="1">
    <citation type="journal article" date="2014" name="Int. J. Syst. Evol. Microbiol.">
        <title>Complete genome sequence of Corynebacterium casei LMG S-19264T (=DSM 44701T), isolated from a smear-ripened cheese.</title>
        <authorList>
            <consortium name="US DOE Joint Genome Institute (JGI-PGF)"/>
            <person name="Walter F."/>
            <person name="Albersmeier A."/>
            <person name="Kalinowski J."/>
            <person name="Ruckert C."/>
        </authorList>
    </citation>
    <scope>NUCLEOTIDE SEQUENCE</scope>
    <source>
        <strain evidence="2">KCTC 32501</strain>
    </source>
</reference>
<accession>A0A8J3CLE6</accession>
<evidence type="ECO:0000313" key="3">
    <source>
        <dbReference type="Proteomes" id="UP000614287"/>
    </source>
</evidence>
<dbReference type="GO" id="GO:0005886">
    <property type="term" value="C:plasma membrane"/>
    <property type="evidence" value="ECO:0007669"/>
    <property type="project" value="InterPro"/>
</dbReference>
<feature type="transmembrane region" description="Helical" evidence="1">
    <location>
        <begin position="12"/>
        <end position="36"/>
    </location>
</feature>
<evidence type="ECO:0008006" key="4">
    <source>
        <dbReference type="Google" id="ProtNLM"/>
    </source>
</evidence>
<organism evidence="2 3">
    <name type="scientific">Formosimonas limnophila</name>
    <dbReference type="NCBI Taxonomy" id="1384487"/>
    <lineage>
        <taxon>Bacteria</taxon>
        <taxon>Pseudomonadati</taxon>
        <taxon>Pseudomonadota</taxon>
        <taxon>Betaproteobacteria</taxon>
        <taxon>Burkholderiales</taxon>
        <taxon>Burkholderiaceae</taxon>
        <taxon>Formosimonas</taxon>
    </lineage>
</organism>
<gene>
    <name evidence="2" type="ORF">GCM10009007_12960</name>
</gene>
<name>A0A8J3CLE6_9BURK</name>